<name>A0AAE9J9S6_CAEBR</name>
<evidence type="ECO:0000259" key="11">
    <source>
        <dbReference type="Pfam" id="PF09606"/>
    </source>
</evidence>
<feature type="region of interest" description="Disordered" evidence="10">
    <location>
        <begin position="754"/>
        <end position="796"/>
    </location>
</feature>
<comment type="similarity">
    <text evidence="2 9">Belongs to the Mediator complex subunit 15 family.</text>
</comment>
<evidence type="ECO:0000256" key="9">
    <source>
        <dbReference type="RuleBase" id="RU364148"/>
    </source>
</evidence>
<keyword evidence="6 9" id="KW-0804">Transcription</keyword>
<dbReference type="FunFam" id="1.10.246.20:FF:000006">
    <property type="entry name" value="Mediator of RNA polymerase II transcription subunit 15"/>
    <property type="match status" value="2"/>
</dbReference>
<evidence type="ECO:0000313" key="13">
    <source>
        <dbReference type="EMBL" id="UMM22148.1"/>
    </source>
</evidence>
<feature type="domain" description="Mediator of RNA polymerase II transcription subunit 15 N-terminal" evidence="11">
    <location>
        <begin position="101"/>
        <end position="153"/>
    </location>
</feature>
<feature type="region of interest" description="Disordered" evidence="10">
    <location>
        <begin position="527"/>
        <end position="571"/>
    </location>
</feature>
<feature type="region of interest" description="Disordered" evidence="10">
    <location>
        <begin position="680"/>
        <end position="742"/>
    </location>
</feature>
<evidence type="ECO:0000313" key="14">
    <source>
        <dbReference type="Proteomes" id="UP000829354"/>
    </source>
</evidence>
<dbReference type="Pfam" id="PF21539">
    <property type="entry name" value="Med15_C"/>
    <property type="match status" value="1"/>
</dbReference>
<feature type="compositionally biased region" description="Low complexity" evidence="10">
    <location>
        <begin position="710"/>
        <end position="722"/>
    </location>
</feature>
<dbReference type="Pfam" id="PF09606">
    <property type="entry name" value="Med15_N"/>
    <property type="match status" value="4"/>
</dbReference>
<feature type="domain" description="Mediator of RNA polymerase II transcription subunit 15 N-terminal" evidence="11">
    <location>
        <begin position="16"/>
        <end position="88"/>
    </location>
</feature>
<evidence type="ECO:0000256" key="4">
    <source>
        <dbReference type="ARBA" id="ARBA00023015"/>
    </source>
</evidence>
<feature type="region of interest" description="Disordered" evidence="10">
    <location>
        <begin position="1006"/>
        <end position="1034"/>
    </location>
</feature>
<feature type="compositionally biased region" description="Gly residues" evidence="10">
    <location>
        <begin position="775"/>
        <end position="787"/>
    </location>
</feature>
<accession>A0AAE9J9S6</accession>
<dbReference type="InterPro" id="IPR048386">
    <property type="entry name" value="Med15_C"/>
</dbReference>
<reference evidence="13 14" key="1">
    <citation type="submission" date="2022-04" db="EMBL/GenBank/DDBJ databases">
        <title>Chromosome-level reference genomes for two strains of Caenorhabditis briggsae: an improved platform for comparative genomics.</title>
        <authorList>
            <person name="Stevens L."/>
            <person name="Andersen E."/>
        </authorList>
    </citation>
    <scope>NUCLEOTIDE SEQUENCE [LARGE SCALE GENOMIC DNA]</scope>
    <source>
        <strain evidence="13">VX34</strain>
        <tissue evidence="13">Whole-organism</tissue>
    </source>
</reference>
<organism evidence="13 14">
    <name type="scientific">Caenorhabditis briggsae</name>
    <dbReference type="NCBI Taxonomy" id="6238"/>
    <lineage>
        <taxon>Eukaryota</taxon>
        <taxon>Metazoa</taxon>
        <taxon>Ecdysozoa</taxon>
        <taxon>Nematoda</taxon>
        <taxon>Chromadorea</taxon>
        <taxon>Rhabditida</taxon>
        <taxon>Rhabditina</taxon>
        <taxon>Rhabditomorpha</taxon>
        <taxon>Rhabditoidea</taxon>
        <taxon>Rhabditidae</taxon>
        <taxon>Peloderinae</taxon>
        <taxon>Caenorhabditis</taxon>
    </lineage>
</organism>
<feature type="domain" description="ARC105/Med15 mediator subunit C-terminal" evidence="12">
    <location>
        <begin position="1087"/>
        <end position="1188"/>
    </location>
</feature>
<sequence length="1220" mass="133401">MEEEIVGIDDINLSGEDDWPSDTFRQEVVRRLEPELTKTRLNQPNLPVPTDPNKVEVYVFEKATTKEQYVASMKKVFISLSYQNRQGSVEGEKEEVPKKDETDFPSNSFRKEIVHKLETEYAKSGVAQTLTPQQSEQQAFDAADGKDDYLAKVDERIKLLGQQPSPKPHIAMREKPIPGVEPTVTISVVEHRCSVKNAWRRVVRFFTFCVRSSASEQDQEDEKKNEKDDNIRIWSRQMIVLKMDLEDWPRFRERVIQRLEAEMERNSQNVSNLPLPGNAWQIEDHSPSSNQSEQDWPSPRYREHIIQRLEAEMERNSQNVSNFPLPGNAREVEEDVFAQCPTKDEYMWTIAKIINGINSARKPAEGSTPMTAADDNLGNESKQCDCVPFFEEDGILNRESNISFLFFFCRLTSSVVDSLGKAPFAQKEVRKMSEEDWPSPKFREHVIQRLEPELARNRQNAPNLPVPGDARQVEEYVFAKCMSKDEYMRTIAKVINAINCNSKSAAVPSVLQPSQFHSPPCTTAVLGTGVGTPGYRAPVPPDPQPTSAQARNPPVTTATTQASTTPSAPAVTGTVSASAAVAAAVASFPSPDSAALLAAPGGQTTPGSQPSSGAPGSTTPNAPFPNGAGAQPGAPTMNGGAGGPPMGQPPPQMGAPNMGMNGPGGYGGYGMMNGPPGAGGPMGGNPYGQPMKKEMDQSRGPWDPQGHMYQQQQPWGGMPPQQGHGGYPNRPMNGQQTTPTGTSSVLESLINQPQQYPGHHNQMAPPGGDRNAAGGRAGVPGNPGGVPGAPQRPGAMPVNQGVMSIEDQNVYQMKLRNMRGSCDSLRTRARQCRQEGNHEAAHKLEVMLSVLEGRRVVSLEYLNHLETWIARKQDFLNINPMGGGNPGHLGMNDPVMNGDHGMMSNGQVHNPYGHPGYNHGQYGMGGPPPPHHMQMHQQQMWQQPQQQRMMPTDPMMMGGGGPMHGGPMYRGDMGHEMNSPVNSHRHNPYPSPAAMRNNMRGMQNGPGPIGRDRNSMSGSMSGPSSGAPSLNTMGTPKMGAPGSIGGLSNLDDFTYDDFLPNPIDALQPTLHIGPGSSMGGGPRVNLNDAARKELQAMEGRFEIEPNHQRHDANHIIVSAKMRNQPVPPLRLVVPITYPSGNVTVDRTAIDLDAYLYDDLQNVVHERLSRPGLSSLTDYLNAWEEQVNQYMQQNQTNGGMDAAFGVGNDFFYDNLNLSNAF</sequence>
<keyword evidence="7 9" id="KW-0539">Nucleus</keyword>
<evidence type="ECO:0000256" key="5">
    <source>
        <dbReference type="ARBA" id="ARBA00023159"/>
    </source>
</evidence>
<feature type="region of interest" description="Disordered" evidence="10">
    <location>
        <begin position="1"/>
        <end position="20"/>
    </location>
</feature>
<keyword evidence="4 9" id="KW-0805">Transcription regulation</keyword>
<evidence type="ECO:0000256" key="7">
    <source>
        <dbReference type="ARBA" id="ARBA00023242"/>
    </source>
</evidence>
<dbReference type="GO" id="GO:0005634">
    <property type="term" value="C:nucleus"/>
    <property type="evidence" value="ECO:0007669"/>
    <property type="project" value="UniProtKB-SubCell"/>
</dbReference>
<evidence type="ECO:0000256" key="8">
    <source>
        <dbReference type="ARBA" id="ARBA00032016"/>
    </source>
</evidence>
<feature type="domain" description="Mediator of RNA polymerase II transcription subunit 15 N-terminal" evidence="11">
    <location>
        <begin position="434"/>
        <end position="507"/>
    </location>
</feature>
<dbReference type="AlphaFoldDB" id="A0AAE9J9S6"/>
<keyword evidence="5 9" id="KW-0010">Activator</keyword>
<evidence type="ECO:0000259" key="12">
    <source>
        <dbReference type="Pfam" id="PF21539"/>
    </source>
</evidence>
<feature type="compositionally biased region" description="Polar residues" evidence="10">
    <location>
        <begin position="732"/>
        <end position="742"/>
    </location>
</feature>
<evidence type="ECO:0000256" key="10">
    <source>
        <dbReference type="SAM" id="MobiDB-lite"/>
    </source>
</evidence>
<feature type="domain" description="Mediator of RNA polymerase II transcription subunit 15 N-terminal" evidence="11">
    <location>
        <begin position="293"/>
        <end position="363"/>
    </location>
</feature>
<feature type="region of interest" description="Disordered" evidence="10">
    <location>
        <begin position="596"/>
        <end position="659"/>
    </location>
</feature>
<evidence type="ECO:0000256" key="3">
    <source>
        <dbReference type="ARBA" id="ARBA00019613"/>
    </source>
</evidence>
<comment type="function">
    <text evidence="9">Component of the Mediator complex, a coactivator involved in the regulated transcription of nearly all RNA polymerase II-dependent genes. Mediator functions as a bridge to convey information from gene-specific regulatory proteins to the basal RNA polymerase II transcription machinery. Mediator is recruited to promoters by direct interactions with regulatory proteins and serves as a scaffold for the assembly of a functional preinitiation complex with RNA polymerase II and the general transcription factors.</text>
</comment>
<feature type="compositionally biased region" description="Low complexity" evidence="10">
    <location>
        <begin position="553"/>
        <end position="571"/>
    </location>
</feature>
<gene>
    <name evidence="9" type="primary">MED15</name>
    <name evidence="13" type="ORF">L5515_003512</name>
</gene>
<dbReference type="GO" id="GO:0006355">
    <property type="term" value="P:regulation of DNA-templated transcription"/>
    <property type="evidence" value="ECO:0007669"/>
    <property type="project" value="InterPro"/>
</dbReference>
<feature type="compositionally biased region" description="Low complexity" evidence="10">
    <location>
        <begin position="596"/>
        <end position="620"/>
    </location>
</feature>
<evidence type="ECO:0000256" key="2">
    <source>
        <dbReference type="ARBA" id="ARBA00009807"/>
    </source>
</evidence>
<dbReference type="EMBL" id="CP092622">
    <property type="protein sequence ID" value="UMM22148.1"/>
    <property type="molecule type" value="Genomic_DNA"/>
</dbReference>
<dbReference type="Gene3D" id="1.10.246.20">
    <property type="entry name" value="Coactivator CBP, KIX domain"/>
    <property type="match status" value="4"/>
</dbReference>
<evidence type="ECO:0000256" key="6">
    <source>
        <dbReference type="ARBA" id="ARBA00023163"/>
    </source>
</evidence>
<feature type="compositionally biased region" description="Low complexity" evidence="10">
    <location>
        <begin position="764"/>
        <end position="774"/>
    </location>
</feature>
<comment type="subunit">
    <text evidence="9">Component of the Mediator complex.</text>
</comment>
<evidence type="ECO:0000256" key="1">
    <source>
        <dbReference type="ARBA" id="ARBA00004123"/>
    </source>
</evidence>
<keyword evidence="14" id="KW-1185">Reference proteome</keyword>
<dbReference type="InterPro" id="IPR036529">
    <property type="entry name" value="KIX_dom_sf"/>
</dbReference>
<feature type="region of interest" description="Disordered" evidence="10">
    <location>
        <begin position="266"/>
        <end position="299"/>
    </location>
</feature>
<proteinExistence type="inferred from homology"/>
<dbReference type="InterPro" id="IPR019087">
    <property type="entry name" value="Med15_N"/>
</dbReference>
<feature type="compositionally biased region" description="Low complexity" evidence="10">
    <location>
        <begin position="1015"/>
        <end position="1029"/>
    </location>
</feature>
<comment type="subcellular location">
    <subcellularLocation>
        <location evidence="1 9">Nucleus</location>
    </subcellularLocation>
</comment>
<dbReference type="Proteomes" id="UP000829354">
    <property type="component" value="Chromosome III"/>
</dbReference>
<dbReference type="GO" id="GO:0003712">
    <property type="term" value="F:transcription coregulator activity"/>
    <property type="evidence" value="ECO:0007669"/>
    <property type="project" value="InterPro"/>
</dbReference>
<protein>
    <recommendedName>
        <fullName evidence="3 9">Mediator of RNA polymerase II transcription subunit 15</fullName>
    </recommendedName>
    <alternativeName>
        <fullName evidence="8 9">Mediator complex subunit 15</fullName>
    </alternativeName>
</protein>